<feature type="compositionally biased region" description="Polar residues" evidence="1">
    <location>
        <begin position="540"/>
        <end position="550"/>
    </location>
</feature>
<dbReference type="PANTHER" id="PTHR10900:SF77">
    <property type="entry name" value="FI19380P1"/>
    <property type="match status" value="1"/>
</dbReference>
<feature type="domain" description="FAS1" evidence="2">
    <location>
        <begin position="221"/>
        <end position="357"/>
    </location>
</feature>
<evidence type="ECO:0000313" key="4">
    <source>
        <dbReference type="Proteomes" id="UP000198406"/>
    </source>
</evidence>
<feature type="domain" description="FAS1" evidence="2">
    <location>
        <begin position="363"/>
        <end position="498"/>
    </location>
</feature>
<dbReference type="Gene3D" id="2.30.180.10">
    <property type="entry name" value="FAS1 domain"/>
    <property type="match status" value="2"/>
</dbReference>
<name>A0A1Z5KI24_FISSO</name>
<dbReference type="InterPro" id="IPR050904">
    <property type="entry name" value="Adhesion/Biosynth-related"/>
</dbReference>
<gene>
    <name evidence="3" type="ORF">FisN_28Hh069</name>
</gene>
<dbReference type="InParanoid" id="A0A1Z5KI24"/>
<evidence type="ECO:0000256" key="1">
    <source>
        <dbReference type="SAM" id="MobiDB-lite"/>
    </source>
</evidence>
<dbReference type="InterPro" id="IPR036378">
    <property type="entry name" value="FAS1_dom_sf"/>
</dbReference>
<dbReference type="SUPFAM" id="SSF82153">
    <property type="entry name" value="FAS1 domain"/>
    <property type="match status" value="2"/>
</dbReference>
<dbReference type="PROSITE" id="PS50213">
    <property type="entry name" value="FAS1"/>
    <property type="match status" value="2"/>
</dbReference>
<keyword evidence="4" id="KW-1185">Reference proteome</keyword>
<comment type="caution">
    <text evidence="3">The sequence shown here is derived from an EMBL/GenBank/DDBJ whole genome shotgun (WGS) entry which is preliminary data.</text>
</comment>
<sequence>MAEYRRTMVRTTPLDAFDCVAGGPAVQGSHVPVLFGSPTLPAGGFTLSVNGEAVGRNSSNQVTVNSLEFDIIITGREYRGILIRVGGAAANQVVTPTRGLTSDVAMCGTVGAVMHTNNNTLKPSATARISLDAPVVDLQVDLTVVVVNNSTTMESSFYYTGLTIHVVGERESQSPSLSLIDMSNASDSPVDVPSALPSSNIPSSLPTILSQLDSPTTSIPAESVVEIITRNSQLLVFEEAATSTGILNILSDPLVNFTVFAPNDNAFQQIDPKYLENTNWTIHLRSLLAYHVVSHATYLTTQLTNNREVNTVLEENVVVSMDAQGGLTLSGPWFQSQVLQADTMAENGVVHVMDSVFLPPFLELSLLDILNTENGYFSMMIQLIAKAGFEDTLTDMKQEYTLLAPINQAILAWDIDNMNGLNNDISLLTRILSHHVIEGIYPSTRLQNQARLKTIAGTNITLTVAANGAFVLDERSEIIGVNSGIAGNGLIHVIGSVLFPPSLEMLLTDVPSKSPTSTTVSSQPNPPTLTAPHEKPVNPPSLSSNRTQIPNPVVPGTEAPSQSPASSLSNATSSAAYSPFTLFNLFVILLTLTAREICTNI</sequence>
<feature type="compositionally biased region" description="Low complexity" evidence="1">
    <location>
        <begin position="510"/>
        <end position="523"/>
    </location>
</feature>
<dbReference type="GO" id="GO:0005615">
    <property type="term" value="C:extracellular space"/>
    <property type="evidence" value="ECO:0007669"/>
    <property type="project" value="TreeGrafter"/>
</dbReference>
<protein>
    <recommendedName>
        <fullName evidence="2">FAS1 domain-containing protein</fullName>
    </recommendedName>
</protein>
<dbReference type="AlphaFoldDB" id="A0A1Z5KI24"/>
<feature type="region of interest" description="Disordered" evidence="1">
    <location>
        <begin position="510"/>
        <end position="570"/>
    </location>
</feature>
<feature type="compositionally biased region" description="Low complexity" evidence="1">
    <location>
        <begin position="559"/>
        <end position="570"/>
    </location>
</feature>
<dbReference type="Pfam" id="PF02469">
    <property type="entry name" value="Fasciclin"/>
    <property type="match status" value="2"/>
</dbReference>
<dbReference type="Proteomes" id="UP000198406">
    <property type="component" value="Unassembled WGS sequence"/>
</dbReference>
<dbReference type="PANTHER" id="PTHR10900">
    <property type="entry name" value="PERIOSTIN-RELATED"/>
    <property type="match status" value="1"/>
</dbReference>
<dbReference type="OrthoDB" id="46794at2759"/>
<proteinExistence type="predicted"/>
<organism evidence="3 4">
    <name type="scientific">Fistulifera solaris</name>
    <name type="common">Oleaginous diatom</name>
    <dbReference type="NCBI Taxonomy" id="1519565"/>
    <lineage>
        <taxon>Eukaryota</taxon>
        <taxon>Sar</taxon>
        <taxon>Stramenopiles</taxon>
        <taxon>Ochrophyta</taxon>
        <taxon>Bacillariophyta</taxon>
        <taxon>Bacillariophyceae</taxon>
        <taxon>Bacillariophycidae</taxon>
        <taxon>Naviculales</taxon>
        <taxon>Naviculaceae</taxon>
        <taxon>Fistulifera</taxon>
    </lineage>
</organism>
<dbReference type="InterPro" id="IPR000782">
    <property type="entry name" value="FAS1_domain"/>
</dbReference>
<reference evidence="3 4" key="1">
    <citation type="journal article" date="2015" name="Plant Cell">
        <title>Oil accumulation by the oleaginous diatom Fistulifera solaris as revealed by the genome and transcriptome.</title>
        <authorList>
            <person name="Tanaka T."/>
            <person name="Maeda Y."/>
            <person name="Veluchamy A."/>
            <person name="Tanaka M."/>
            <person name="Abida H."/>
            <person name="Marechal E."/>
            <person name="Bowler C."/>
            <person name="Muto M."/>
            <person name="Sunaga Y."/>
            <person name="Tanaka M."/>
            <person name="Yoshino T."/>
            <person name="Taniguchi T."/>
            <person name="Fukuda Y."/>
            <person name="Nemoto M."/>
            <person name="Matsumoto M."/>
            <person name="Wong P.S."/>
            <person name="Aburatani S."/>
            <person name="Fujibuchi W."/>
        </authorList>
    </citation>
    <scope>NUCLEOTIDE SEQUENCE [LARGE SCALE GENOMIC DNA]</scope>
    <source>
        <strain evidence="3 4">JPCC DA0580</strain>
    </source>
</reference>
<accession>A0A1Z5KI24</accession>
<evidence type="ECO:0000313" key="3">
    <source>
        <dbReference type="EMBL" id="GAX25598.1"/>
    </source>
</evidence>
<evidence type="ECO:0000259" key="2">
    <source>
        <dbReference type="PROSITE" id="PS50213"/>
    </source>
</evidence>
<dbReference type="EMBL" id="BDSP01000228">
    <property type="protein sequence ID" value="GAX25598.1"/>
    <property type="molecule type" value="Genomic_DNA"/>
</dbReference>
<dbReference type="SMART" id="SM00554">
    <property type="entry name" value="FAS1"/>
    <property type="match status" value="2"/>
</dbReference>